<dbReference type="Gene3D" id="4.10.240.10">
    <property type="entry name" value="Zn(2)-C6 fungal-type DNA-binding domain"/>
    <property type="match status" value="1"/>
</dbReference>
<dbReference type="HOGENOM" id="CLU_017865_1_1_1"/>
<evidence type="ECO:0000256" key="7">
    <source>
        <dbReference type="SAM" id="MobiDB-lite"/>
    </source>
</evidence>
<name>B8M0E3_TALSN</name>
<dbReference type="GO" id="GO:0000981">
    <property type="term" value="F:DNA-binding transcription factor activity, RNA polymerase II-specific"/>
    <property type="evidence" value="ECO:0007669"/>
    <property type="project" value="InterPro"/>
</dbReference>
<evidence type="ECO:0000313" key="10">
    <source>
        <dbReference type="Proteomes" id="UP000001745"/>
    </source>
</evidence>
<dbReference type="GO" id="GO:0000976">
    <property type="term" value="F:transcription cis-regulatory region binding"/>
    <property type="evidence" value="ECO:0007669"/>
    <property type="project" value="TreeGrafter"/>
</dbReference>
<accession>B8M0E3</accession>
<dbReference type="CDD" id="cd00067">
    <property type="entry name" value="GAL4"/>
    <property type="match status" value="1"/>
</dbReference>
<dbReference type="SMART" id="SM00066">
    <property type="entry name" value="GAL4"/>
    <property type="match status" value="1"/>
</dbReference>
<comment type="subcellular location">
    <subcellularLocation>
        <location evidence="1">Nucleus</location>
    </subcellularLocation>
</comment>
<dbReference type="InterPro" id="IPR051089">
    <property type="entry name" value="prtT"/>
</dbReference>
<keyword evidence="5" id="KW-0804">Transcription</keyword>
<reference evidence="10" key="1">
    <citation type="journal article" date="2015" name="Genome Announc.">
        <title>Genome sequence of the AIDS-associated pathogen Penicillium marneffei (ATCC18224) and its near taxonomic relative Talaromyces stipitatus (ATCC10500).</title>
        <authorList>
            <person name="Nierman W.C."/>
            <person name="Fedorova-Abrams N.D."/>
            <person name="Andrianopoulos A."/>
        </authorList>
    </citation>
    <scope>NUCLEOTIDE SEQUENCE [LARGE SCALE GENOMIC DNA]</scope>
    <source>
        <strain evidence="10">ATCC 10500 / CBS 375.48 / QM 6759 / NRRL 1006</strain>
    </source>
</reference>
<dbReference type="AlphaFoldDB" id="B8M0E3"/>
<evidence type="ECO:0000256" key="5">
    <source>
        <dbReference type="ARBA" id="ARBA00023163"/>
    </source>
</evidence>
<dbReference type="PROSITE" id="PS50048">
    <property type="entry name" value="ZN2_CY6_FUNGAL_2"/>
    <property type="match status" value="1"/>
</dbReference>
<dbReference type="EMBL" id="EQ962653">
    <property type="protein sequence ID" value="EED21240.1"/>
    <property type="molecule type" value="Genomic_DNA"/>
</dbReference>
<feature type="region of interest" description="Disordered" evidence="7">
    <location>
        <begin position="48"/>
        <end position="92"/>
    </location>
</feature>
<keyword evidence="2" id="KW-0479">Metal-binding</keyword>
<evidence type="ECO:0000256" key="1">
    <source>
        <dbReference type="ARBA" id="ARBA00004123"/>
    </source>
</evidence>
<dbReference type="VEuPathDB" id="FungiDB:TSTA_084710"/>
<evidence type="ECO:0000313" key="9">
    <source>
        <dbReference type="EMBL" id="EED21240.1"/>
    </source>
</evidence>
<dbReference type="PANTHER" id="PTHR31845">
    <property type="entry name" value="FINGER DOMAIN PROTEIN, PUTATIVE-RELATED"/>
    <property type="match status" value="1"/>
</dbReference>
<dbReference type="GO" id="GO:0006351">
    <property type="term" value="P:DNA-templated transcription"/>
    <property type="evidence" value="ECO:0007669"/>
    <property type="project" value="InterPro"/>
</dbReference>
<dbReference type="PhylomeDB" id="B8M0E3"/>
<feature type="region of interest" description="Disordered" evidence="7">
    <location>
        <begin position="531"/>
        <end position="583"/>
    </location>
</feature>
<dbReference type="STRING" id="441959.B8M0E3"/>
<dbReference type="Proteomes" id="UP000001745">
    <property type="component" value="Unassembled WGS sequence"/>
</dbReference>
<keyword evidence="10" id="KW-1185">Reference proteome</keyword>
<evidence type="ECO:0000256" key="2">
    <source>
        <dbReference type="ARBA" id="ARBA00022723"/>
    </source>
</evidence>
<dbReference type="InterPro" id="IPR001138">
    <property type="entry name" value="Zn2Cys6_DnaBD"/>
</dbReference>
<feature type="domain" description="Zn(2)-C6 fungal-type" evidence="8">
    <location>
        <begin position="7"/>
        <end position="39"/>
    </location>
</feature>
<dbReference type="Pfam" id="PF04082">
    <property type="entry name" value="Fungal_trans"/>
    <property type="match status" value="1"/>
</dbReference>
<dbReference type="PANTHER" id="PTHR31845:SF17">
    <property type="entry name" value="ZN(II)2CYS6 TRANSCRIPTION FACTOR (EUROFUNG)"/>
    <property type="match status" value="1"/>
</dbReference>
<dbReference type="eggNOG" id="ENOG502S1F2">
    <property type="taxonomic scope" value="Eukaryota"/>
</dbReference>
<dbReference type="OMA" id="PWMIERN"/>
<sequence>MNAAANACLACRRVKMKCCLRQGETICDRCMRKSLECVFQEHRRGRKPGVKLARSRTSNRKTRNSSIDETTPAATSSETNDTGSTSLQPSGLLNSNAIRDGRFSLLNILANTDNPVEKEEEKEEEALFIPAQDPIRLGLINESIAGILYESFINVLNPYISQLDPNLHTFTYTRQKCSFLLSAVLAVSAKMFNPALYKPLLRHAEDLFMDCFRRGAKSTEIAQSILILTYWKEPDDTRTWVNVGYVIRMVMDLGWHRFGTRPPSIQGGVATASETDLRKTRNEERTWFVLFVYDRSISLQTGKPWMIERNKFIEAIDAWCRDPLAIENDVILGAFVTLRLLTSEVFRLLGSWRQIHSSQNMGSFMIMISNRIDEWEDKWLPLCAQDSESPHYFLIRFYGTHLRLQLHALPLQEILDPNSEHDITYHQETLWTSLSSAVAMLKLVAQYSSRLYFAQDSVHVMTAYSAAFLIKVLLSAPPNIAADFEPTVIETIRTAAVTLSEQSPPLGSSCFLQQSYLEKVLSNYDEAVKKRNESNNNQTENTGPAGSNIGNKNHQHSSAAGEFSHNPLQPIHETSGIPGSMSFLDPMHDNAGFLGPLETMDRSMVDNNGAWTNIFSNAGLTVRDFFPSPDGSITYPVRQVE</sequence>
<keyword evidence="3" id="KW-0805">Transcription regulation</keyword>
<gene>
    <name evidence="9" type="ORF">TSTA_084710</name>
</gene>
<dbReference type="SUPFAM" id="SSF57701">
    <property type="entry name" value="Zn2/Cys6 DNA-binding domain"/>
    <property type="match status" value="1"/>
</dbReference>
<keyword evidence="6" id="KW-0539">Nucleus</keyword>
<dbReference type="InterPro" id="IPR007219">
    <property type="entry name" value="XnlR_reg_dom"/>
</dbReference>
<dbReference type="GeneID" id="8106077"/>
<dbReference type="GO" id="GO:0005634">
    <property type="term" value="C:nucleus"/>
    <property type="evidence" value="ECO:0007669"/>
    <property type="project" value="UniProtKB-SubCell"/>
</dbReference>
<dbReference type="InParanoid" id="B8M0E3"/>
<dbReference type="CDD" id="cd12148">
    <property type="entry name" value="fungal_TF_MHR"/>
    <property type="match status" value="1"/>
</dbReference>
<organism evidence="9 10">
    <name type="scientific">Talaromyces stipitatus (strain ATCC 10500 / CBS 375.48 / QM 6759 / NRRL 1006)</name>
    <name type="common">Penicillium stipitatum</name>
    <dbReference type="NCBI Taxonomy" id="441959"/>
    <lineage>
        <taxon>Eukaryota</taxon>
        <taxon>Fungi</taxon>
        <taxon>Dikarya</taxon>
        <taxon>Ascomycota</taxon>
        <taxon>Pezizomycotina</taxon>
        <taxon>Eurotiomycetes</taxon>
        <taxon>Eurotiomycetidae</taxon>
        <taxon>Eurotiales</taxon>
        <taxon>Trichocomaceae</taxon>
        <taxon>Talaromyces</taxon>
        <taxon>Talaromyces sect. Talaromyces</taxon>
    </lineage>
</organism>
<proteinExistence type="predicted"/>
<keyword evidence="4" id="KW-0238">DNA-binding</keyword>
<evidence type="ECO:0000256" key="3">
    <source>
        <dbReference type="ARBA" id="ARBA00023015"/>
    </source>
</evidence>
<dbReference type="GO" id="GO:0008270">
    <property type="term" value="F:zinc ion binding"/>
    <property type="evidence" value="ECO:0007669"/>
    <property type="project" value="InterPro"/>
</dbReference>
<protein>
    <submittedName>
        <fullName evidence="9">Protein priB, putative</fullName>
    </submittedName>
</protein>
<evidence type="ECO:0000259" key="8">
    <source>
        <dbReference type="PROSITE" id="PS50048"/>
    </source>
</evidence>
<feature type="compositionally biased region" description="Basic residues" evidence="7">
    <location>
        <begin position="48"/>
        <end position="63"/>
    </location>
</feature>
<dbReference type="RefSeq" id="XP_002478203.1">
    <property type="nucleotide sequence ID" value="XM_002478158.1"/>
</dbReference>
<feature type="compositionally biased region" description="Polar residues" evidence="7">
    <location>
        <begin position="534"/>
        <end position="558"/>
    </location>
</feature>
<dbReference type="PROSITE" id="PS00463">
    <property type="entry name" value="ZN2_CY6_FUNGAL_1"/>
    <property type="match status" value="1"/>
</dbReference>
<evidence type="ECO:0000256" key="6">
    <source>
        <dbReference type="ARBA" id="ARBA00023242"/>
    </source>
</evidence>
<dbReference type="InterPro" id="IPR036864">
    <property type="entry name" value="Zn2-C6_fun-type_DNA-bd_sf"/>
</dbReference>
<dbReference type="OrthoDB" id="3163292at2759"/>
<evidence type="ECO:0000256" key="4">
    <source>
        <dbReference type="ARBA" id="ARBA00023125"/>
    </source>
</evidence>
<feature type="compositionally biased region" description="Polar residues" evidence="7">
    <location>
        <begin position="67"/>
        <end position="92"/>
    </location>
</feature>
<dbReference type="SMART" id="SM00906">
    <property type="entry name" value="Fungal_trans"/>
    <property type="match status" value="1"/>
</dbReference>